<evidence type="ECO:0000313" key="13">
    <source>
        <dbReference type="EMBL" id="MFD0763177.1"/>
    </source>
</evidence>
<dbReference type="Pfam" id="PF00745">
    <property type="entry name" value="GlutR_dimer"/>
    <property type="match status" value="1"/>
</dbReference>
<dbReference type="InterPro" id="IPR015896">
    <property type="entry name" value="4pyrrol_synth_GluRdtase_dimer"/>
</dbReference>
<dbReference type="InterPro" id="IPR015895">
    <property type="entry name" value="4pyrrol_synth_GluRdtase_N"/>
</dbReference>
<dbReference type="Gene3D" id="3.30.460.30">
    <property type="entry name" value="Glutamyl-tRNA reductase, N-terminal domain"/>
    <property type="match status" value="1"/>
</dbReference>
<dbReference type="InterPro" id="IPR036291">
    <property type="entry name" value="NAD(P)-bd_dom_sf"/>
</dbReference>
<evidence type="ECO:0000256" key="3">
    <source>
        <dbReference type="ARBA" id="ARBA00012970"/>
    </source>
</evidence>
<keyword evidence="14" id="KW-1185">Reference proteome</keyword>
<dbReference type="GO" id="GO:0008883">
    <property type="term" value="F:glutamyl-tRNA reductase activity"/>
    <property type="evidence" value="ECO:0007669"/>
    <property type="project" value="UniProtKB-EC"/>
</dbReference>
<keyword evidence="4 8" id="KW-0521">NADP</keyword>
<protein>
    <recommendedName>
        <fullName evidence="3 8">Glutamyl-tRNA reductase</fullName>
        <shortName evidence="8">GluTR</shortName>
        <ecNumber evidence="3 8">1.2.1.70</ecNumber>
    </recommendedName>
</protein>
<evidence type="ECO:0000256" key="4">
    <source>
        <dbReference type="ARBA" id="ARBA00022857"/>
    </source>
</evidence>
<reference evidence="14" key="1">
    <citation type="journal article" date="2019" name="Int. J. Syst. Evol. Microbiol.">
        <title>The Global Catalogue of Microorganisms (GCM) 10K type strain sequencing project: providing services to taxonomists for standard genome sequencing and annotation.</title>
        <authorList>
            <consortium name="The Broad Institute Genomics Platform"/>
            <consortium name="The Broad Institute Genome Sequencing Center for Infectious Disease"/>
            <person name="Wu L."/>
            <person name="Ma J."/>
        </authorList>
    </citation>
    <scope>NUCLEOTIDE SEQUENCE [LARGE SCALE GENOMIC DNA]</scope>
    <source>
        <strain evidence="14">CCUG 60022</strain>
    </source>
</reference>
<evidence type="ECO:0000256" key="2">
    <source>
        <dbReference type="ARBA" id="ARBA00005916"/>
    </source>
</evidence>
<evidence type="ECO:0000313" key="14">
    <source>
        <dbReference type="Proteomes" id="UP001597032"/>
    </source>
</evidence>
<feature type="binding site" evidence="8">
    <location>
        <begin position="116"/>
        <end position="118"/>
    </location>
    <ligand>
        <name>substrate</name>
    </ligand>
</feature>
<dbReference type="InterPro" id="IPR000343">
    <property type="entry name" value="4pyrrol_synth_GluRdtase"/>
</dbReference>
<dbReference type="Gene3D" id="3.40.50.720">
    <property type="entry name" value="NAD(P)-binding Rossmann-like Domain"/>
    <property type="match status" value="1"/>
</dbReference>
<comment type="caution">
    <text evidence="13">The sequence shown here is derived from an EMBL/GenBank/DDBJ whole genome shotgun (WGS) entry which is preliminary data.</text>
</comment>
<feature type="binding site" evidence="8">
    <location>
        <position position="122"/>
    </location>
    <ligand>
        <name>substrate</name>
    </ligand>
</feature>
<gene>
    <name evidence="8 13" type="primary">hemA</name>
    <name evidence="13" type="ORF">ACFQZW_13890</name>
</gene>
<dbReference type="SUPFAM" id="SSF69075">
    <property type="entry name" value="Glutamyl tRNA-reductase dimerization domain"/>
    <property type="match status" value="1"/>
</dbReference>
<dbReference type="InterPro" id="IPR036453">
    <property type="entry name" value="GluRdtase_dimer_dom_sf"/>
</dbReference>
<comment type="miscellaneous">
    <text evidence="8">During catalysis, the active site Cys acts as a nucleophile attacking the alpha-carbonyl group of tRNA-bound glutamate with the formation of a thioester intermediate between enzyme and glutamate, and the concomitant release of tRNA(Glu). The thioester intermediate is finally reduced by direct hydride transfer from NADPH, to form the product GSA.</text>
</comment>
<comment type="subunit">
    <text evidence="8">Homodimer.</text>
</comment>
<dbReference type="Pfam" id="PF05201">
    <property type="entry name" value="GlutR_N"/>
    <property type="match status" value="1"/>
</dbReference>
<evidence type="ECO:0000256" key="8">
    <source>
        <dbReference type="HAMAP-Rule" id="MF_00087"/>
    </source>
</evidence>
<comment type="domain">
    <text evidence="8">Possesses an unusual extended V-shaped dimeric structure with each monomer consisting of three distinct domains arranged along a curved 'spinal' alpha-helix. The N-terminal catalytic domain specifically recognizes the glutamate moiety of the substrate. The second domain is the NADPH-binding domain, and the third C-terminal domain is responsible for dimerization.</text>
</comment>
<evidence type="ECO:0000256" key="7">
    <source>
        <dbReference type="ARBA" id="ARBA00047464"/>
    </source>
</evidence>
<dbReference type="InterPro" id="IPR036343">
    <property type="entry name" value="GluRdtase_N_sf"/>
</dbReference>
<evidence type="ECO:0000256" key="6">
    <source>
        <dbReference type="ARBA" id="ARBA00023244"/>
    </source>
</evidence>
<evidence type="ECO:0000256" key="9">
    <source>
        <dbReference type="RuleBase" id="RU000584"/>
    </source>
</evidence>
<dbReference type="PROSITE" id="PS00747">
    <property type="entry name" value="GLUTR"/>
    <property type="match status" value="1"/>
</dbReference>
<feature type="binding site" evidence="8">
    <location>
        <begin position="191"/>
        <end position="196"/>
    </location>
    <ligand>
        <name>NADP(+)</name>
        <dbReference type="ChEBI" id="CHEBI:58349"/>
    </ligand>
</feature>
<proteinExistence type="inferred from homology"/>
<dbReference type="InterPro" id="IPR006151">
    <property type="entry name" value="Shikm_DH/Glu-tRNA_Rdtase"/>
</dbReference>
<dbReference type="EMBL" id="JBHTIC010000020">
    <property type="protein sequence ID" value="MFD0763177.1"/>
    <property type="molecule type" value="Genomic_DNA"/>
</dbReference>
<name>A0ABW2ZAI8_9FLAO</name>
<evidence type="ECO:0000256" key="1">
    <source>
        <dbReference type="ARBA" id="ARBA00005059"/>
    </source>
</evidence>
<evidence type="ECO:0000259" key="12">
    <source>
        <dbReference type="Pfam" id="PF05201"/>
    </source>
</evidence>
<dbReference type="PIRSF" id="PIRSF000445">
    <property type="entry name" value="4pyrrol_synth_GluRdtase"/>
    <property type="match status" value="1"/>
</dbReference>
<keyword evidence="5 8" id="KW-0560">Oxidoreductase</keyword>
<comment type="catalytic activity">
    <reaction evidence="7 8 9">
        <text>(S)-4-amino-5-oxopentanoate + tRNA(Glu) + NADP(+) = L-glutamyl-tRNA(Glu) + NADPH + H(+)</text>
        <dbReference type="Rhea" id="RHEA:12344"/>
        <dbReference type="Rhea" id="RHEA-COMP:9663"/>
        <dbReference type="Rhea" id="RHEA-COMP:9680"/>
        <dbReference type="ChEBI" id="CHEBI:15378"/>
        <dbReference type="ChEBI" id="CHEBI:57501"/>
        <dbReference type="ChEBI" id="CHEBI:57783"/>
        <dbReference type="ChEBI" id="CHEBI:58349"/>
        <dbReference type="ChEBI" id="CHEBI:78442"/>
        <dbReference type="ChEBI" id="CHEBI:78520"/>
        <dbReference type="EC" id="1.2.1.70"/>
    </reaction>
</comment>
<feature type="active site" description="Nucleophile" evidence="8">
    <location>
        <position position="56"/>
    </location>
</feature>
<dbReference type="Proteomes" id="UP001597032">
    <property type="component" value="Unassembled WGS sequence"/>
</dbReference>
<comment type="pathway">
    <text evidence="1 8 9">Porphyrin-containing compound metabolism; protoporphyrin-IX biosynthesis; 5-aminolevulinate from L-glutamyl-tRNA(Glu): step 1/2.</text>
</comment>
<dbReference type="RefSeq" id="WP_298264215.1">
    <property type="nucleotide sequence ID" value="NZ_JBHTIC010000020.1"/>
</dbReference>
<dbReference type="SUPFAM" id="SSF51735">
    <property type="entry name" value="NAD(P)-binding Rossmann-fold domains"/>
    <property type="match status" value="1"/>
</dbReference>
<feature type="site" description="Important for activity" evidence="8">
    <location>
        <position position="101"/>
    </location>
</feature>
<dbReference type="HAMAP" id="MF_00087">
    <property type="entry name" value="Glu_tRNA_reductase"/>
    <property type="match status" value="1"/>
</dbReference>
<dbReference type="EC" id="1.2.1.70" evidence="3 8"/>
<dbReference type="PANTHER" id="PTHR43013">
    <property type="entry name" value="GLUTAMYL-TRNA REDUCTASE"/>
    <property type="match status" value="1"/>
</dbReference>
<dbReference type="PANTHER" id="PTHR43013:SF1">
    <property type="entry name" value="GLUTAMYL-TRNA REDUCTASE"/>
    <property type="match status" value="1"/>
</dbReference>
<organism evidence="13 14">
    <name type="scientific">Lutibacter aestuarii</name>
    <dbReference type="NCBI Taxonomy" id="861111"/>
    <lineage>
        <taxon>Bacteria</taxon>
        <taxon>Pseudomonadati</taxon>
        <taxon>Bacteroidota</taxon>
        <taxon>Flavobacteriia</taxon>
        <taxon>Flavobacteriales</taxon>
        <taxon>Flavobacteriaceae</taxon>
        <taxon>Lutibacter</taxon>
    </lineage>
</organism>
<feature type="binding site" evidence="8">
    <location>
        <position position="111"/>
    </location>
    <ligand>
        <name>substrate</name>
    </ligand>
</feature>
<evidence type="ECO:0000256" key="5">
    <source>
        <dbReference type="ARBA" id="ARBA00023002"/>
    </source>
</evidence>
<dbReference type="Pfam" id="PF01488">
    <property type="entry name" value="Shikimate_DH"/>
    <property type="match status" value="1"/>
</dbReference>
<keyword evidence="6 8" id="KW-0627">Porphyrin biosynthesis</keyword>
<dbReference type="SUPFAM" id="SSF69742">
    <property type="entry name" value="Glutamyl tRNA-reductase catalytic, N-terminal domain"/>
    <property type="match status" value="1"/>
</dbReference>
<dbReference type="NCBIfam" id="TIGR01035">
    <property type="entry name" value="hemA"/>
    <property type="match status" value="1"/>
</dbReference>
<feature type="domain" description="Tetrapyrrole biosynthesis glutamyl-tRNA reductase dimerisation" evidence="10">
    <location>
        <begin position="318"/>
        <end position="412"/>
    </location>
</feature>
<evidence type="ECO:0000259" key="10">
    <source>
        <dbReference type="Pfam" id="PF00745"/>
    </source>
</evidence>
<feature type="domain" description="Glutamyl-tRNA reductase N-terminal" evidence="12">
    <location>
        <begin position="13"/>
        <end position="158"/>
    </location>
</feature>
<accession>A0ABW2ZAI8</accession>
<comment type="similarity">
    <text evidence="2 8 9">Belongs to the glutamyl-tRNA reductase family.</text>
</comment>
<feature type="binding site" evidence="8">
    <location>
        <begin position="55"/>
        <end position="58"/>
    </location>
    <ligand>
        <name>substrate</name>
    </ligand>
</feature>
<sequence>MSQENLPTKLYNVGLSYKKADVKVRGAFSISKENQKLLLKEAKQNGIDGIFVLSTCNRTEITGFAKHPFELISLLIKYSKGSVEDFINVSNVYKDKDAVKHLFNIGTGLDSQILGDYEIVSQLKESFKQAKQVGTTNAYLERLMNLVLQASKNVKNNTKLSSGTTSVAYAAIQYIIENIEDNNDKKILIYGLGEIGKNTCKNVLQYTSNKQITLINRTIEKAQEFKKAHPEITIGDYNNLTNEIYHTDILIVATGASVPTINKEHLKEGKQLLILDLSMPENVDVAVKNVEGITLVNVDELSKITDKTIEIRRSEIPAAERIINKYKAEFNDWISHRKYVPAVNALKESLMAIQHDEIDFHSRKIKDFNIEHAEYVTNRMIQKITTQFVKHLKDEETSVDQSISVISKMFNIKELSLDENN</sequence>
<feature type="domain" description="Quinate/shikimate 5-dehydrogenase/glutamyl-tRNA reductase" evidence="11">
    <location>
        <begin position="179"/>
        <end position="304"/>
    </location>
</feature>
<dbReference type="InterPro" id="IPR018214">
    <property type="entry name" value="GluRdtase_CS"/>
</dbReference>
<evidence type="ECO:0000259" key="11">
    <source>
        <dbReference type="Pfam" id="PF01488"/>
    </source>
</evidence>
<comment type="function">
    <text evidence="8">Catalyzes the NADPH-dependent reduction of glutamyl-tRNA(Glu) to glutamate 1-semialdehyde (GSA).</text>
</comment>